<feature type="compositionally biased region" description="Basic and acidic residues" evidence="1">
    <location>
        <begin position="340"/>
        <end position="361"/>
    </location>
</feature>
<feature type="signal peptide" evidence="3">
    <location>
        <begin position="1"/>
        <end position="26"/>
    </location>
</feature>
<reference evidence="4 5" key="1">
    <citation type="journal article" date="2018" name="Nat. Ecol. Evol.">
        <title>Pezizomycetes genomes reveal the molecular basis of ectomycorrhizal truffle lifestyle.</title>
        <authorList>
            <person name="Murat C."/>
            <person name="Payen T."/>
            <person name="Noel B."/>
            <person name="Kuo A."/>
            <person name="Morin E."/>
            <person name="Chen J."/>
            <person name="Kohler A."/>
            <person name="Krizsan K."/>
            <person name="Balestrini R."/>
            <person name="Da Silva C."/>
            <person name="Montanini B."/>
            <person name="Hainaut M."/>
            <person name="Levati E."/>
            <person name="Barry K.W."/>
            <person name="Belfiori B."/>
            <person name="Cichocki N."/>
            <person name="Clum A."/>
            <person name="Dockter R.B."/>
            <person name="Fauchery L."/>
            <person name="Guy J."/>
            <person name="Iotti M."/>
            <person name="Le Tacon F."/>
            <person name="Lindquist E.A."/>
            <person name="Lipzen A."/>
            <person name="Malagnac F."/>
            <person name="Mello A."/>
            <person name="Molinier V."/>
            <person name="Miyauchi S."/>
            <person name="Poulain J."/>
            <person name="Riccioni C."/>
            <person name="Rubini A."/>
            <person name="Sitrit Y."/>
            <person name="Splivallo R."/>
            <person name="Traeger S."/>
            <person name="Wang M."/>
            <person name="Zifcakova L."/>
            <person name="Wipf D."/>
            <person name="Zambonelli A."/>
            <person name="Paolocci F."/>
            <person name="Nowrousian M."/>
            <person name="Ottonello S."/>
            <person name="Baldrian P."/>
            <person name="Spatafora J.W."/>
            <person name="Henrissat B."/>
            <person name="Nagy L.G."/>
            <person name="Aury J.M."/>
            <person name="Wincker P."/>
            <person name="Grigoriev I.V."/>
            <person name="Bonfante P."/>
            <person name="Martin F.M."/>
        </authorList>
    </citation>
    <scope>NUCLEOTIDE SEQUENCE [LARGE SCALE GENOMIC DNA]</scope>
    <source>
        <strain evidence="4 5">CCBAS932</strain>
    </source>
</reference>
<dbReference type="OrthoDB" id="10329615at2759"/>
<proteinExistence type="predicted"/>
<protein>
    <recommendedName>
        <fullName evidence="6">Extracellular membrane protein CFEM domain-containing protein</fullName>
    </recommendedName>
</protein>
<organism evidence="4 5">
    <name type="scientific">Morchella conica CCBAS932</name>
    <dbReference type="NCBI Taxonomy" id="1392247"/>
    <lineage>
        <taxon>Eukaryota</taxon>
        <taxon>Fungi</taxon>
        <taxon>Dikarya</taxon>
        <taxon>Ascomycota</taxon>
        <taxon>Pezizomycotina</taxon>
        <taxon>Pezizomycetes</taxon>
        <taxon>Pezizales</taxon>
        <taxon>Morchellaceae</taxon>
        <taxon>Morchella</taxon>
    </lineage>
</organism>
<feature type="region of interest" description="Disordered" evidence="1">
    <location>
        <begin position="331"/>
        <end position="361"/>
    </location>
</feature>
<evidence type="ECO:0000256" key="3">
    <source>
        <dbReference type="SAM" id="SignalP"/>
    </source>
</evidence>
<evidence type="ECO:0000256" key="2">
    <source>
        <dbReference type="SAM" id="Phobius"/>
    </source>
</evidence>
<evidence type="ECO:0008006" key="6">
    <source>
        <dbReference type="Google" id="ProtNLM"/>
    </source>
</evidence>
<feature type="region of interest" description="Disordered" evidence="1">
    <location>
        <begin position="116"/>
        <end position="152"/>
    </location>
</feature>
<keyword evidence="2" id="KW-0812">Transmembrane</keyword>
<dbReference type="Proteomes" id="UP000277580">
    <property type="component" value="Unassembled WGS sequence"/>
</dbReference>
<dbReference type="EMBL" id="ML119165">
    <property type="protein sequence ID" value="RPB08321.1"/>
    <property type="molecule type" value="Genomic_DNA"/>
</dbReference>
<evidence type="ECO:0000313" key="4">
    <source>
        <dbReference type="EMBL" id="RPB08321.1"/>
    </source>
</evidence>
<keyword evidence="2" id="KW-1133">Transmembrane helix</keyword>
<dbReference type="AlphaFoldDB" id="A0A3N4KJ20"/>
<feature type="compositionally biased region" description="Polar residues" evidence="1">
    <location>
        <begin position="123"/>
        <end position="152"/>
    </location>
</feature>
<evidence type="ECO:0000256" key="1">
    <source>
        <dbReference type="SAM" id="MobiDB-lite"/>
    </source>
</evidence>
<dbReference type="STRING" id="1392247.A0A3N4KJ20"/>
<evidence type="ECO:0000313" key="5">
    <source>
        <dbReference type="Proteomes" id="UP000277580"/>
    </source>
</evidence>
<dbReference type="InParanoid" id="A0A3N4KJ20"/>
<feature type="chain" id="PRO_5018287218" description="Extracellular membrane protein CFEM domain-containing protein" evidence="3">
    <location>
        <begin position="27"/>
        <end position="361"/>
    </location>
</feature>
<accession>A0A3N4KJ20</accession>
<name>A0A3N4KJ20_9PEZI</name>
<keyword evidence="3" id="KW-0732">Signal</keyword>
<gene>
    <name evidence="4" type="ORF">P167DRAFT_539391</name>
</gene>
<keyword evidence="5" id="KW-1185">Reference proteome</keyword>
<keyword evidence="2" id="KW-0472">Membrane</keyword>
<feature type="transmembrane region" description="Helical" evidence="2">
    <location>
        <begin position="159"/>
        <end position="182"/>
    </location>
</feature>
<sequence>MVVLNFGGWIRRSLLLIFVFLQVARASTLITLAKATCLQRCFISTCPDLEADCVCKSLLDAKTTLCTNDSCGEEISYLSLAQECKRYLPTSSLTTTSTATPTISSIVAPTTTAPYPTELERLPTSTSVSLTTDASAPQTSSESQADTQSTRGPSLKQRALTAVFVLAPVSIVLMLVAIFVVIRRRKQARRSISSFAGVKGWNRSSMALAEPAPVRDVEQQFPPRVADQVRGGFSLFPKPPTFPAQVRRSSAALTTMEPKKVLPEVPPMSQHRPITRISEVSETASPTRDIGTFQTMDSELQRAFLEVRQGFRPNSTRSSAGTSMDWSMMIDISQSSNTGSRRDSELSSKAGSKTDTRFSWQ</sequence>